<feature type="region of interest" description="Disordered" evidence="1">
    <location>
        <begin position="317"/>
        <end position="389"/>
    </location>
</feature>
<feature type="compositionally biased region" description="Acidic residues" evidence="1">
    <location>
        <begin position="328"/>
        <end position="339"/>
    </location>
</feature>
<comment type="caution">
    <text evidence="2">The sequence shown here is derived from an EMBL/GenBank/DDBJ whole genome shotgun (WGS) entry which is preliminary data.</text>
</comment>
<accession>A0A4Q1BFY0</accession>
<protein>
    <submittedName>
        <fullName evidence="2">Uncharacterized protein</fullName>
    </submittedName>
</protein>
<dbReference type="AlphaFoldDB" id="A0A4Q1BFY0"/>
<gene>
    <name evidence="2" type="ORF">M231_06967</name>
</gene>
<feature type="compositionally biased region" description="Basic and acidic residues" evidence="1">
    <location>
        <begin position="369"/>
        <end position="380"/>
    </location>
</feature>
<evidence type="ECO:0000313" key="2">
    <source>
        <dbReference type="EMBL" id="RXK35781.1"/>
    </source>
</evidence>
<keyword evidence="3" id="KW-1185">Reference proteome</keyword>
<organism evidence="2 3">
    <name type="scientific">Tremella mesenterica</name>
    <name type="common">Jelly fungus</name>
    <dbReference type="NCBI Taxonomy" id="5217"/>
    <lineage>
        <taxon>Eukaryota</taxon>
        <taxon>Fungi</taxon>
        <taxon>Dikarya</taxon>
        <taxon>Basidiomycota</taxon>
        <taxon>Agaricomycotina</taxon>
        <taxon>Tremellomycetes</taxon>
        <taxon>Tremellales</taxon>
        <taxon>Tremellaceae</taxon>
        <taxon>Tremella</taxon>
    </lineage>
</organism>
<name>A0A4Q1BFY0_TREME</name>
<evidence type="ECO:0000256" key="1">
    <source>
        <dbReference type="SAM" id="MobiDB-lite"/>
    </source>
</evidence>
<sequence>MGIEGQAGFTGSSSDDEPLQLVSLYPKEDTVKDFTQSLESFLQFYVDYSRVLIQKAKTINDTNITENSEEVVMTDRVGDNQDTQDTSLIQAGSLPLMSADVGCIGTFVLFKQMLFSSDLDFTQEFPKYGAKHLVGIMTDNVKKYGEWTATAGLEKNHELLLQDMNKVIERGIEIIGQSPKLTDEQLSKACSSIASATYAIGILKSFPDCPDPSEEYTDQFQQVNQAVQEVNDTLQALISEAASIQWKKKGKSFSTLFGPKTSHDYASAGGSTTQETEENMMLYYSGKFSGGPVRVAPPGWDMGQNHRLESLFEARRSMPTNRGYDGFGDGDEDAEMEDDTERRNENEDDVMKADDEEEIGMSSKSRGKRVYEGPPEDRASKRSQRHSHK</sequence>
<dbReference type="VEuPathDB" id="FungiDB:TREMEDRAFT_64184"/>
<dbReference type="InParanoid" id="A0A4Q1BFY0"/>
<reference evidence="2 3" key="1">
    <citation type="submission" date="2016-06" db="EMBL/GenBank/DDBJ databases">
        <title>Evolution of pathogenesis and genome organization in the Tremellales.</title>
        <authorList>
            <person name="Cuomo C."/>
            <person name="Litvintseva A."/>
            <person name="Heitman J."/>
            <person name="Chen Y."/>
            <person name="Sun S."/>
            <person name="Springer D."/>
            <person name="Dromer F."/>
            <person name="Young S."/>
            <person name="Zeng Q."/>
            <person name="Chapman S."/>
            <person name="Gujja S."/>
            <person name="Saif S."/>
            <person name="Birren B."/>
        </authorList>
    </citation>
    <scope>NUCLEOTIDE SEQUENCE [LARGE SCALE GENOMIC DNA]</scope>
    <source>
        <strain evidence="2 3">ATCC 28783</strain>
    </source>
</reference>
<dbReference type="Proteomes" id="UP000289152">
    <property type="component" value="Unassembled WGS sequence"/>
</dbReference>
<proteinExistence type="predicted"/>
<dbReference type="EMBL" id="SDIL01000122">
    <property type="protein sequence ID" value="RXK35781.1"/>
    <property type="molecule type" value="Genomic_DNA"/>
</dbReference>
<feature type="compositionally biased region" description="Basic and acidic residues" evidence="1">
    <location>
        <begin position="340"/>
        <end position="353"/>
    </location>
</feature>
<evidence type="ECO:0000313" key="3">
    <source>
        <dbReference type="Proteomes" id="UP000289152"/>
    </source>
</evidence>